<keyword evidence="7 8" id="KW-0472">Membrane</keyword>
<dbReference type="InterPro" id="IPR019127">
    <property type="entry name" value="Exosortase"/>
</dbReference>
<evidence type="ECO:0000256" key="2">
    <source>
        <dbReference type="ARBA" id="ARBA00022475"/>
    </source>
</evidence>
<name>A0A318XGM3_9FIRM</name>
<keyword evidence="6 8" id="KW-1133">Transmembrane helix</keyword>
<feature type="transmembrane region" description="Helical" evidence="8">
    <location>
        <begin position="6"/>
        <end position="22"/>
    </location>
</feature>
<evidence type="ECO:0000256" key="4">
    <source>
        <dbReference type="ARBA" id="ARBA00022692"/>
    </source>
</evidence>
<dbReference type="OrthoDB" id="1915311at2"/>
<reference evidence="9 10" key="1">
    <citation type="submission" date="2018-06" db="EMBL/GenBank/DDBJ databases">
        <title>Genomic Encyclopedia of Type Strains, Phase I: the one thousand microbial genomes (KMG-I) project.</title>
        <authorList>
            <person name="Kyrpides N."/>
        </authorList>
    </citation>
    <scope>NUCLEOTIDE SEQUENCE [LARGE SCALE GENOMIC DNA]</scope>
    <source>
        <strain evidence="9 10">DSM 19573</strain>
    </source>
</reference>
<evidence type="ECO:0000256" key="5">
    <source>
        <dbReference type="ARBA" id="ARBA00022801"/>
    </source>
</evidence>
<dbReference type="GO" id="GO:0006508">
    <property type="term" value="P:proteolysis"/>
    <property type="evidence" value="ECO:0007669"/>
    <property type="project" value="UniProtKB-KW"/>
</dbReference>
<keyword evidence="5" id="KW-0378">Hydrolase</keyword>
<dbReference type="InterPro" id="IPR026392">
    <property type="entry name" value="Exo/Archaeosortase_dom"/>
</dbReference>
<keyword evidence="4 8" id="KW-0812">Transmembrane</keyword>
<keyword evidence="10" id="KW-1185">Reference proteome</keyword>
<dbReference type="GO" id="GO:0008233">
    <property type="term" value="F:peptidase activity"/>
    <property type="evidence" value="ECO:0007669"/>
    <property type="project" value="UniProtKB-KW"/>
</dbReference>
<proteinExistence type="predicted"/>
<dbReference type="Proteomes" id="UP000248132">
    <property type="component" value="Unassembled WGS sequence"/>
</dbReference>
<organism evidence="9 10">
    <name type="scientific">Ruminiclostridium sufflavum DSM 19573</name>
    <dbReference type="NCBI Taxonomy" id="1121337"/>
    <lineage>
        <taxon>Bacteria</taxon>
        <taxon>Bacillati</taxon>
        <taxon>Bacillota</taxon>
        <taxon>Clostridia</taxon>
        <taxon>Eubacteriales</taxon>
        <taxon>Oscillospiraceae</taxon>
        <taxon>Ruminiclostridium</taxon>
    </lineage>
</organism>
<keyword evidence="2" id="KW-1003">Cell membrane</keyword>
<evidence type="ECO:0000256" key="1">
    <source>
        <dbReference type="ARBA" id="ARBA00004651"/>
    </source>
</evidence>
<feature type="transmembrane region" description="Helical" evidence="8">
    <location>
        <begin position="29"/>
        <end position="48"/>
    </location>
</feature>
<sequence>MTILEILFAIMWIYILTVLTRSKLDFWKFCWGSVGFFILMMLWLQPIAVNPLTKAVASISGIIGSLTDMYSSYFQYGMLFITNHGSSISLYIDYECSGIIEIMAFTSLLWFFNVYNFFEKLVINIFGFIWIFIANVLRIFVICALIYFFGNSIFYFAHTIFGRLIFYTFSIILYFFVFTKSHIIRQKVGNFNYGHN</sequence>
<feature type="transmembrane region" description="Helical" evidence="8">
    <location>
        <begin position="155"/>
        <end position="177"/>
    </location>
</feature>
<evidence type="ECO:0000256" key="3">
    <source>
        <dbReference type="ARBA" id="ARBA00022670"/>
    </source>
</evidence>
<feature type="transmembrane region" description="Helical" evidence="8">
    <location>
        <begin position="125"/>
        <end position="149"/>
    </location>
</feature>
<evidence type="ECO:0000256" key="7">
    <source>
        <dbReference type="ARBA" id="ARBA00023136"/>
    </source>
</evidence>
<dbReference type="AlphaFoldDB" id="A0A318XGM3"/>
<comment type="subcellular location">
    <subcellularLocation>
        <location evidence="1">Cell membrane</location>
        <topology evidence="1">Multi-pass membrane protein</topology>
    </subcellularLocation>
</comment>
<dbReference type="InterPro" id="IPR017541">
    <property type="entry name" value="Exosort-XrtG"/>
</dbReference>
<accession>A0A318XGM3</accession>
<dbReference type="NCBIfam" id="TIGR04178">
    <property type="entry name" value="exo_archaeo"/>
    <property type="match status" value="1"/>
</dbReference>
<dbReference type="GO" id="GO:0005886">
    <property type="term" value="C:plasma membrane"/>
    <property type="evidence" value="ECO:0007669"/>
    <property type="project" value="UniProtKB-SubCell"/>
</dbReference>
<gene>
    <name evidence="9" type="ORF">LY28_03381</name>
</gene>
<evidence type="ECO:0000313" key="10">
    <source>
        <dbReference type="Proteomes" id="UP000248132"/>
    </source>
</evidence>
<dbReference type="EMBL" id="QKMR01000026">
    <property type="protein sequence ID" value="PYG85021.1"/>
    <property type="molecule type" value="Genomic_DNA"/>
</dbReference>
<keyword evidence="3" id="KW-0645">Protease</keyword>
<evidence type="ECO:0000313" key="9">
    <source>
        <dbReference type="EMBL" id="PYG85021.1"/>
    </source>
</evidence>
<evidence type="ECO:0000256" key="8">
    <source>
        <dbReference type="SAM" id="Phobius"/>
    </source>
</evidence>
<protein>
    <submittedName>
        <fullName evidence="9">Exosortase family protein XrtG</fullName>
    </submittedName>
</protein>
<evidence type="ECO:0000256" key="6">
    <source>
        <dbReference type="ARBA" id="ARBA00022989"/>
    </source>
</evidence>
<dbReference type="NCBIfam" id="TIGR03110">
    <property type="entry name" value="exosort_Gpos"/>
    <property type="match status" value="1"/>
</dbReference>
<feature type="transmembrane region" description="Helical" evidence="8">
    <location>
        <begin position="99"/>
        <end position="118"/>
    </location>
</feature>
<comment type="caution">
    <text evidence="9">The sequence shown here is derived from an EMBL/GenBank/DDBJ whole genome shotgun (WGS) entry which is preliminary data.</text>
</comment>
<dbReference type="Pfam" id="PF09721">
    <property type="entry name" value="Exosortase_EpsH"/>
    <property type="match status" value="1"/>
</dbReference>